<dbReference type="PROSITE" id="PS50005">
    <property type="entry name" value="TPR"/>
    <property type="match status" value="3"/>
</dbReference>
<comment type="caution">
    <text evidence="4">The sequence shown here is derived from an EMBL/GenBank/DDBJ whole genome shotgun (WGS) entry which is preliminary data.</text>
</comment>
<evidence type="ECO:0000256" key="2">
    <source>
        <dbReference type="ARBA" id="ARBA00022803"/>
    </source>
</evidence>
<dbReference type="EMBL" id="JAUMIS010000002">
    <property type="protein sequence ID" value="MDO3722393.1"/>
    <property type="molecule type" value="Genomic_DNA"/>
</dbReference>
<evidence type="ECO:0000313" key="5">
    <source>
        <dbReference type="Proteomes" id="UP001168640"/>
    </source>
</evidence>
<keyword evidence="2 3" id="KW-0802">TPR repeat</keyword>
<dbReference type="Pfam" id="PF13431">
    <property type="entry name" value="TPR_17"/>
    <property type="match status" value="1"/>
</dbReference>
<evidence type="ECO:0000256" key="1">
    <source>
        <dbReference type="ARBA" id="ARBA00022737"/>
    </source>
</evidence>
<dbReference type="InterPro" id="IPR019734">
    <property type="entry name" value="TPR_rpt"/>
</dbReference>
<dbReference type="RefSeq" id="WP_302910083.1">
    <property type="nucleotide sequence ID" value="NZ_JAUMIS010000002.1"/>
</dbReference>
<dbReference type="SMART" id="SM00028">
    <property type="entry name" value="TPR"/>
    <property type="match status" value="12"/>
</dbReference>
<dbReference type="Gene3D" id="1.25.40.10">
    <property type="entry name" value="Tetratricopeptide repeat domain"/>
    <property type="match status" value="5"/>
</dbReference>
<feature type="repeat" description="TPR" evidence="3">
    <location>
        <begin position="806"/>
        <end position="839"/>
    </location>
</feature>
<gene>
    <name evidence="4" type="ORF">QVZ43_11730</name>
</gene>
<dbReference type="Pfam" id="PF14559">
    <property type="entry name" value="TPR_19"/>
    <property type="match status" value="5"/>
</dbReference>
<dbReference type="PANTHER" id="PTHR45586:SF1">
    <property type="entry name" value="LIPOPOLYSACCHARIDE ASSEMBLY PROTEIN B"/>
    <property type="match status" value="1"/>
</dbReference>
<feature type="repeat" description="TPR" evidence="3">
    <location>
        <begin position="497"/>
        <end position="530"/>
    </location>
</feature>
<name>A0ABT8W2J7_9GAMM</name>
<sequence>MSQQEIRYLSHLDQARFYQRQGELKASTQEARSAIEMQPGQTEPYFLIIDNLLTAGDAVSAERQVQKLLQRISKKAVGPTVNNRATLILAEAYLKQAKFKEALAALKSISSADHPTELKVELLQAEAHLTAGDLETAKETYHKALTMDPGSIKALIGLSKAAMASGDPKTAHSFVSHANEIDMDNGELWLWKAQLAHLDEHWESAEEAYVRALDEIGQYDIMTAKKYATMTALIHVLRAQSKFSEAYVYEEILAKSPLGRVKSNLLAASEAVESGNLTEAERYLSDILAQAPDHQQSNLMLALIRFKQGRSRDAQELLAPIVQKGDSPLANKMLAASLLQMGDAQGAQSTLAQIDKNESDPEVLAMVAIAALESGDWENGEPLMEDALALNPDNHDLRLRYATYLSQRGDYAKALSQVNVARSRSPDSHETRNLEIQIHLRAGDTASAVSTADAWVNEEPKNMHALLARGNLAIVQNQPHKAEEYFTKAQSQSPKSVGPLIALGRLALMQGEREEAKREFQKAVKVSPNSSPAIQGLIASQSMKDSKVFMQSIVAKHPDALGPKLLLLEIALLEEDSTRADDLTATLLEREDEVTPSPNAPLVEDVYSRVIATLSDNGQQDQSDSLLQRAQILFPGSESIAILAAKAAFTRDEEEAARAILQKARADYPNSAAPLLAEATYLEKKAHYQRAAELYKEALNLQSSVALVSGYIRNLQLSGDDEEALLYLEEEIRSHPSSKQLRLNLALLQQSAGEDTAARDNYERLLESEPNNTVVLNNLAWIYQKQGDTRALELARRAYNLNPKSGAVADTYGWILLQTGNHQKSISILEKAYELEPDSEDIAKHLAEAYRKAGMTSAAERLLEKRGDRG</sequence>
<feature type="repeat" description="TPR" evidence="3">
    <location>
        <begin position="118"/>
        <end position="151"/>
    </location>
</feature>
<dbReference type="PANTHER" id="PTHR45586">
    <property type="entry name" value="TPR REPEAT-CONTAINING PROTEIN PA4667"/>
    <property type="match status" value="1"/>
</dbReference>
<dbReference type="InterPro" id="IPR011990">
    <property type="entry name" value="TPR-like_helical_dom_sf"/>
</dbReference>
<evidence type="ECO:0000256" key="3">
    <source>
        <dbReference type="PROSITE-ProRule" id="PRU00339"/>
    </source>
</evidence>
<keyword evidence="1" id="KW-0677">Repeat</keyword>
<dbReference type="InterPro" id="IPR051012">
    <property type="entry name" value="CellSynth/LPSAsmb/PSIAsmb"/>
</dbReference>
<reference evidence="4" key="1">
    <citation type="submission" date="2023-07" db="EMBL/GenBank/DDBJ databases">
        <title>Marinobacter sp. chi1 genome sequencing and assembly.</title>
        <authorList>
            <person name="Park S."/>
        </authorList>
    </citation>
    <scope>NUCLEOTIDE SEQUENCE</scope>
    <source>
        <strain evidence="4">Chi1</strain>
    </source>
</reference>
<proteinExistence type="predicted"/>
<organism evidence="4 5">
    <name type="scientific">Marinobacter suaedae</name>
    <dbReference type="NCBI Taxonomy" id="3057675"/>
    <lineage>
        <taxon>Bacteria</taxon>
        <taxon>Pseudomonadati</taxon>
        <taxon>Pseudomonadota</taxon>
        <taxon>Gammaproteobacteria</taxon>
        <taxon>Pseudomonadales</taxon>
        <taxon>Marinobacteraceae</taxon>
        <taxon>Marinobacter</taxon>
    </lineage>
</organism>
<dbReference type="SUPFAM" id="SSF48452">
    <property type="entry name" value="TPR-like"/>
    <property type="match status" value="3"/>
</dbReference>
<dbReference type="Proteomes" id="UP001168640">
    <property type="component" value="Unassembled WGS sequence"/>
</dbReference>
<keyword evidence="5" id="KW-1185">Reference proteome</keyword>
<evidence type="ECO:0000313" key="4">
    <source>
        <dbReference type="EMBL" id="MDO3722393.1"/>
    </source>
</evidence>
<accession>A0ABT8W2J7</accession>
<protein>
    <submittedName>
        <fullName evidence="4">Tetratricopeptide repeat protein</fullName>
    </submittedName>
</protein>